<feature type="domain" description="Beta-lactamase-related" evidence="1">
    <location>
        <begin position="110"/>
        <end position="390"/>
    </location>
</feature>
<comment type="caution">
    <text evidence="2">The sequence shown here is derived from an EMBL/GenBank/DDBJ whole genome shotgun (WGS) entry which is preliminary data.</text>
</comment>
<dbReference type="GO" id="GO:0016787">
    <property type="term" value="F:hydrolase activity"/>
    <property type="evidence" value="ECO:0007669"/>
    <property type="project" value="UniProtKB-KW"/>
</dbReference>
<dbReference type="PROSITE" id="PS51257">
    <property type="entry name" value="PROKAR_LIPOPROTEIN"/>
    <property type="match status" value="1"/>
</dbReference>
<evidence type="ECO:0000259" key="1">
    <source>
        <dbReference type="Pfam" id="PF00144"/>
    </source>
</evidence>
<dbReference type="EMBL" id="JBHRSL010000004">
    <property type="protein sequence ID" value="MFC3051737.1"/>
    <property type="molecule type" value="Genomic_DNA"/>
</dbReference>
<dbReference type="Pfam" id="PF00144">
    <property type="entry name" value="Beta-lactamase"/>
    <property type="match status" value="1"/>
</dbReference>
<accession>A0ABV7D3M6</accession>
<dbReference type="Gene3D" id="3.40.710.10">
    <property type="entry name" value="DD-peptidase/beta-lactamase superfamily"/>
    <property type="match status" value="1"/>
</dbReference>
<organism evidence="2 3">
    <name type="scientific">Kordiimonas pumila</name>
    <dbReference type="NCBI Taxonomy" id="2161677"/>
    <lineage>
        <taxon>Bacteria</taxon>
        <taxon>Pseudomonadati</taxon>
        <taxon>Pseudomonadota</taxon>
        <taxon>Alphaproteobacteria</taxon>
        <taxon>Kordiimonadales</taxon>
        <taxon>Kordiimonadaceae</taxon>
        <taxon>Kordiimonas</taxon>
    </lineage>
</organism>
<dbReference type="PANTHER" id="PTHR43283:SF14">
    <property type="entry name" value="BLL8153 PROTEIN"/>
    <property type="match status" value="1"/>
</dbReference>
<dbReference type="EC" id="3.-.-.-" evidence="2"/>
<name>A0ABV7D3M6_9PROT</name>
<dbReference type="Proteomes" id="UP001595444">
    <property type="component" value="Unassembled WGS sequence"/>
</dbReference>
<keyword evidence="2" id="KW-0378">Hydrolase</keyword>
<proteinExistence type="predicted"/>
<reference evidence="3" key="1">
    <citation type="journal article" date="2019" name="Int. J. Syst. Evol. Microbiol.">
        <title>The Global Catalogue of Microorganisms (GCM) 10K type strain sequencing project: providing services to taxonomists for standard genome sequencing and annotation.</title>
        <authorList>
            <consortium name="The Broad Institute Genomics Platform"/>
            <consortium name="The Broad Institute Genome Sequencing Center for Infectious Disease"/>
            <person name="Wu L."/>
            <person name="Ma J."/>
        </authorList>
    </citation>
    <scope>NUCLEOTIDE SEQUENCE [LARGE SCALE GENOMIC DNA]</scope>
    <source>
        <strain evidence="3">KCTC 62164</strain>
    </source>
</reference>
<keyword evidence="3" id="KW-1185">Reference proteome</keyword>
<evidence type="ECO:0000313" key="3">
    <source>
        <dbReference type="Proteomes" id="UP001595444"/>
    </source>
</evidence>
<dbReference type="SUPFAM" id="SSF56601">
    <property type="entry name" value="beta-lactamase/transpeptidase-like"/>
    <property type="match status" value="1"/>
</dbReference>
<sequence>MKNAYTHHTYLKKHMLKAGIIAPLMLIIAACGSNSSETAEGGIVAARRHVEDYTISAVSFRSMDDFFYTDSVAALPGEPLASDPVSLDFSVTLGNTTMGLQDALRHTHTNALLVMKDGKILYEQYLNASNPDSRFISWSMAKSVTSILFGIALEQGAINSLDDTVDMYLPEFKDTAFEGVTLKNMLMQRAGTSYSEYTLTGTPDVNILADQSLFRGEKRFTDIRTLGLNRDSDQGESFNYSTLTSCILGRVIEVATGVPLAQYTEDMLWKPAGMQKSAYWMLDGKPGTGQAFAGGGFNATLVDYARIGQLMLNGGSIDGKQVVPANWVKTSTTYTGSDPVLSGTPRGYGYQWWTFLGTEIYEAVGIHGQFISVDPKTNTVIVKLSYWPERGSGDFAKENHQLLTAIRQHITAPQ</sequence>
<evidence type="ECO:0000313" key="2">
    <source>
        <dbReference type="EMBL" id="MFC3051737.1"/>
    </source>
</evidence>
<dbReference type="PANTHER" id="PTHR43283">
    <property type="entry name" value="BETA-LACTAMASE-RELATED"/>
    <property type="match status" value="1"/>
</dbReference>
<protein>
    <submittedName>
        <fullName evidence="2">Serine hydrolase domain-containing protein</fullName>
        <ecNumber evidence="2">3.-.-.-</ecNumber>
    </submittedName>
</protein>
<gene>
    <name evidence="2" type="ORF">ACFOKA_07465</name>
</gene>
<dbReference type="InterPro" id="IPR012338">
    <property type="entry name" value="Beta-lactam/transpept-like"/>
</dbReference>
<dbReference type="InterPro" id="IPR050789">
    <property type="entry name" value="Diverse_Enzym_Activities"/>
</dbReference>
<dbReference type="InterPro" id="IPR001466">
    <property type="entry name" value="Beta-lactam-related"/>
</dbReference>
<dbReference type="RefSeq" id="WP_194215205.1">
    <property type="nucleotide sequence ID" value="NZ_CP061205.1"/>
</dbReference>